<keyword evidence="3" id="KW-1185">Reference proteome</keyword>
<keyword evidence="1" id="KW-1133">Transmembrane helix</keyword>
<proteinExistence type="predicted"/>
<evidence type="ECO:0000313" key="3">
    <source>
        <dbReference type="Proteomes" id="UP001153678"/>
    </source>
</evidence>
<comment type="caution">
    <text evidence="2">The sequence shown here is derived from an EMBL/GenBank/DDBJ whole genome shotgun (WGS) entry which is preliminary data.</text>
</comment>
<accession>A0A9W4T605</accession>
<dbReference type="AlphaFoldDB" id="A0A9W4T605"/>
<keyword evidence="1" id="KW-0472">Membrane</keyword>
<reference evidence="2" key="1">
    <citation type="submission" date="2022-08" db="EMBL/GenBank/DDBJ databases">
        <authorList>
            <person name="Kallberg Y."/>
            <person name="Tangrot J."/>
            <person name="Rosling A."/>
        </authorList>
    </citation>
    <scope>NUCLEOTIDE SEQUENCE</scope>
    <source>
        <strain evidence="2">Wild A</strain>
    </source>
</reference>
<dbReference type="EMBL" id="CAMKVN010009439">
    <property type="protein sequence ID" value="CAI2193352.1"/>
    <property type="molecule type" value="Genomic_DNA"/>
</dbReference>
<dbReference type="Proteomes" id="UP001153678">
    <property type="component" value="Unassembled WGS sequence"/>
</dbReference>
<feature type="non-terminal residue" evidence="2">
    <location>
        <position position="1"/>
    </location>
</feature>
<keyword evidence="1" id="KW-0812">Transmembrane</keyword>
<gene>
    <name evidence="2" type="ORF">FWILDA_LOCUS16032</name>
</gene>
<name>A0A9W4T605_9GLOM</name>
<evidence type="ECO:0000256" key="1">
    <source>
        <dbReference type="SAM" id="Phobius"/>
    </source>
</evidence>
<sequence>FLTSLLTNLLVKVLLRPSDIQTSKYFVDSLSESGGITVGMLLILHINVLSLRYDL</sequence>
<feature type="transmembrane region" description="Helical" evidence="1">
    <location>
        <begin position="33"/>
        <end position="51"/>
    </location>
</feature>
<evidence type="ECO:0000313" key="2">
    <source>
        <dbReference type="EMBL" id="CAI2193352.1"/>
    </source>
</evidence>
<organism evidence="2 3">
    <name type="scientific">Funneliformis geosporum</name>
    <dbReference type="NCBI Taxonomy" id="1117311"/>
    <lineage>
        <taxon>Eukaryota</taxon>
        <taxon>Fungi</taxon>
        <taxon>Fungi incertae sedis</taxon>
        <taxon>Mucoromycota</taxon>
        <taxon>Glomeromycotina</taxon>
        <taxon>Glomeromycetes</taxon>
        <taxon>Glomerales</taxon>
        <taxon>Glomeraceae</taxon>
        <taxon>Funneliformis</taxon>
    </lineage>
</organism>
<protein>
    <submittedName>
        <fullName evidence="2">12476_t:CDS:1</fullName>
    </submittedName>
</protein>